<dbReference type="EMBL" id="LAZR01017976">
    <property type="protein sequence ID" value="KKL98199.1"/>
    <property type="molecule type" value="Genomic_DNA"/>
</dbReference>
<proteinExistence type="predicted"/>
<evidence type="ECO:0008006" key="2">
    <source>
        <dbReference type="Google" id="ProtNLM"/>
    </source>
</evidence>
<dbReference type="AlphaFoldDB" id="A0A0F9GH63"/>
<accession>A0A0F9GH63</accession>
<gene>
    <name evidence="1" type="ORF">LCGC14_1826780</name>
</gene>
<organism evidence="1">
    <name type="scientific">marine sediment metagenome</name>
    <dbReference type="NCBI Taxonomy" id="412755"/>
    <lineage>
        <taxon>unclassified sequences</taxon>
        <taxon>metagenomes</taxon>
        <taxon>ecological metagenomes</taxon>
    </lineage>
</organism>
<evidence type="ECO:0000313" key="1">
    <source>
        <dbReference type="EMBL" id="KKL98199.1"/>
    </source>
</evidence>
<protein>
    <recommendedName>
        <fullName evidence="2">CopG family transcriptional regulator</fullName>
    </recommendedName>
</protein>
<reference evidence="1" key="1">
    <citation type="journal article" date="2015" name="Nature">
        <title>Complex archaea that bridge the gap between prokaryotes and eukaryotes.</title>
        <authorList>
            <person name="Spang A."/>
            <person name="Saw J.H."/>
            <person name="Jorgensen S.L."/>
            <person name="Zaremba-Niedzwiedzka K."/>
            <person name="Martijn J."/>
            <person name="Lind A.E."/>
            <person name="van Eijk R."/>
            <person name="Schleper C."/>
            <person name="Guy L."/>
            <person name="Ettema T.J."/>
        </authorList>
    </citation>
    <scope>NUCLEOTIDE SEQUENCE</scope>
</reference>
<comment type="caution">
    <text evidence="1">The sequence shown here is derived from an EMBL/GenBank/DDBJ whole genome shotgun (WGS) entry which is preliminary data.</text>
</comment>
<sequence>MAKKRGTINISQEAKAELDNVKFPGQSYDGIIRQLVNFWMVKNKEYWTRRQKQRRQ</sequence>
<name>A0A0F9GH63_9ZZZZ</name>